<evidence type="ECO:0000313" key="2">
    <source>
        <dbReference type="EMBL" id="KAG6371344.1"/>
    </source>
</evidence>
<comment type="caution">
    <text evidence="2">The sequence shown here is derived from an EMBL/GenBank/DDBJ whole genome shotgun (WGS) entry which is preliminary data.</text>
</comment>
<evidence type="ECO:0000313" key="3">
    <source>
        <dbReference type="Proteomes" id="UP000683000"/>
    </source>
</evidence>
<evidence type="ECO:0000256" key="1">
    <source>
        <dbReference type="SAM" id="MobiDB-lite"/>
    </source>
</evidence>
<dbReference type="EMBL" id="JAGFBS010000035">
    <property type="protein sequence ID" value="KAG6371344.1"/>
    <property type="molecule type" value="Genomic_DNA"/>
</dbReference>
<organism evidence="2 3">
    <name type="scientific">Boletus reticuloceps</name>
    <dbReference type="NCBI Taxonomy" id="495285"/>
    <lineage>
        <taxon>Eukaryota</taxon>
        <taxon>Fungi</taxon>
        <taxon>Dikarya</taxon>
        <taxon>Basidiomycota</taxon>
        <taxon>Agaricomycotina</taxon>
        <taxon>Agaricomycetes</taxon>
        <taxon>Agaricomycetidae</taxon>
        <taxon>Boletales</taxon>
        <taxon>Boletineae</taxon>
        <taxon>Boletaceae</taxon>
        <taxon>Boletoideae</taxon>
        <taxon>Boletus</taxon>
    </lineage>
</organism>
<dbReference type="AlphaFoldDB" id="A0A8I2YG25"/>
<protein>
    <submittedName>
        <fullName evidence="2">Uncharacterized protein</fullName>
    </submittedName>
</protein>
<feature type="compositionally biased region" description="Polar residues" evidence="1">
    <location>
        <begin position="150"/>
        <end position="171"/>
    </location>
</feature>
<sequence>MYTPTKSGPTQTTHPHSNMDLILEESFKNKRKIFLLQIPDVDDVGATLYVLNGGTMPPMPLVGDFAYDFARGTSEVYHPNGWRTFTVADVESLLRHPNVNSLIVMFTAFWRKTSRGQVTQQCNFSTVDALLSHFRWTFDSSKLDVMAVPPSTNTERQSNSHSESLAASNVG</sequence>
<gene>
    <name evidence="2" type="ORF">JVT61DRAFT_9540</name>
</gene>
<reference evidence="2" key="1">
    <citation type="submission" date="2021-03" db="EMBL/GenBank/DDBJ databases">
        <title>Evolutionary innovations through gain and loss of genes in the ectomycorrhizal Boletales.</title>
        <authorList>
            <person name="Wu G."/>
            <person name="Miyauchi S."/>
            <person name="Morin E."/>
            <person name="Yang Z.-L."/>
            <person name="Xu J."/>
            <person name="Martin F.M."/>
        </authorList>
    </citation>
    <scope>NUCLEOTIDE SEQUENCE</scope>
    <source>
        <strain evidence="2">BR01</strain>
    </source>
</reference>
<feature type="region of interest" description="Disordered" evidence="1">
    <location>
        <begin position="149"/>
        <end position="171"/>
    </location>
</feature>
<proteinExistence type="predicted"/>
<name>A0A8I2YG25_9AGAM</name>
<keyword evidence="3" id="KW-1185">Reference proteome</keyword>
<dbReference type="Proteomes" id="UP000683000">
    <property type="component" value="Unassembled WGS sequence"/>
</dbReference>
<accession>A0A8I2YG25</accession>